<evidence type="ECO:0000256" key="8">
    <source>
        <dbReference type="SAM" id="Phobius"/>
    </source>
</evidence>
<dbReference type="AlphaFoldDB" id="J9FIR0"/>
<evidence type="ECO:0000256" key="5">
    <source>
        <dbReference type="ARBA" id="ARBA00022692"/>
    </source>
</evidence>
<keyword evidence="5 8" id="KW-0812">Transmembrane</keyword>
<evidence type="ECO:0000256" key="2">
    <source>
        <dbReference type="ARBA" id="ARBA00022448"/>
    </source>
</evidence>
<feature type="transmembrane region" description="Helical" evidence="8">
    <location>
        <begin position="23"/>
        <end position="42"/>
    </location>
</feature>
<reference evidence="9" key="1">
    <citation type="journal article" date="2012" name="PLoS ONE">
        <title>Gene sets for utilization of primary and secondary nutrition supplies in the distal gut of endangered iberian lynx.</title>
        <authorList>
            <person name="Alcaide M."/>
            <person name="Messina E."/>
            <person name="Richter M."/>
            <person name="Bargiela R."/>
            <person name="Peplies J."/>
            <person name="Huws S.A."/>
            <person name="Newbold C.J."/>
            <person name="Golyshin P.N."/>
            <person name="Simon M.A."/>
            <person name="Lopez G."/>
            <person name="Yakimov M.M."/>
            <person name="Ferrer M."/>
        </authorList>
    </citation>
    <scope>NUCLEOTIDE SEQUENCE</scope>
</reference>
<dbReference type="Pfam" id="PF03222">
    <property type="entry name" value="Trp_Tyr_perm"/>
    <property type="match status" value="1"/>
</dbReference>
<accession>J9FIR0</accession>
<gene>
    <name evidence="9" type="ORF">EVA_17570</name>
</gene>
<evidence type="ECO:0000256" key="7">
    <source>
        <dbReference type="ARBA" id="ARBA00023136"/>
    </source>
</evidence>
<comment type="caution">
    <text evidence="9">The sequence shown here is derived from an EMBL/GenBank/DDBJ whole genome shotgun (WGS) entry which is preliminary data.</text>
</comment>
<evidence type="ECO:0000256" key="1">
    <source>
        <dbReference type="ARBA" id="ARBA00004429"/>
    </source>
</evidence>
<protein>
    <submittedName>
        <fullName evidence="9">Aromatic amino acid permease</fullName>
    </submittedName>
</protein>
<dbReference type="GO" id="GO:0005886">
    <property type="term" value="C:plasma membrane"/>
    <property type="evidence" value="ECO:0007669"/>
    <property type="project" value="UniProtKB-SubCell"/>
</dbReference>
<feature type="transmembrane region" description="Helical" evidence="8">
    <location>
        <begin position="107"/>
        <end position="126"/>
    </location>
</feature>
<feature type="transmembrane region" description="Helical" evidence="8">
    <location>
        <begin position="163"/>
        <end position="181"/>
    </location>
</feature>
<comment type="subcellular location">
    <subcellularLocation>
        <location evidence="1">Cell inner membrane</location>
        <topology evidence="1">Multi-pass membrane protein</topology>
    </subcellularLocation>
</comment>
<feature type="non-terminal residue" evidence="9">
    <location>
        <position position="1"/>
    </location>
</feature>
<feature type="transmembrane region" description="Helical" evidence="8">
    <location>
        <begin position="69"/>
        <end position="95"/>
    </location>
</feature>
<dbReference type="GO" id="GO:0003333">
    <property type="term" value="P:amino acid transmembrane transport"/>
    <property type="evidence" value="ECO:0007669"/>
    <property type="project" value="InterPro"/>
</dbReference>
<evidence type="ECO:0000256" key="3">
    <source>
        <dbReference type="ARBA" id="ARBA00022475"/>
    </source>
</evidence>
<organism evidence="9">
    <name type="scientific">gut metagenome</name>
    <dbReference type="NCBI Taxonomy" id="749906"/>
    <lineage>
        <taxon>unclassified sequences</taxon>
        <taxon>metagenomes</taxon>
        <taxon>organismal metagenomes</taxon>
    </lineage>
</organism>
<keyword evidence="2" id="KW-0813">Transport</keyword>
<keyword evidence="3" id="KW-1003">Cell membrane</keyword>
<proteinExistence type="predicted"/>
<feature type="transmembrane region" description="Helical" evidence="8">
    <location>
        <begin position="133"/>
        <end position="151"/>
    </location>
</feature>
<keyword evidence="6 8" id="KW-1133">Transmembrane helix</keyword>
<name>J9FIR0_9ZZZZ</name>
<evidence type="ECO:0000313" key="9">
    <source>
        <dbReference type="EMBL" id="EJW94323.1"/>
    </source>
</evidence>
<dbReference type="InterPro" id="IPR018227">
    <property type="entry name" value="Amino_acid_transport_2"/>
</dbReference>
<keyword evidence="4" id="KW-0997">Cell inner membrane</keyword>
<evidence type="ECO:0000256" key="6">
    <source>
        <dbReference type="ARBA" id="ARBA00022989"/>
    </source>
</evidence>
<evidence type="ECO:0000256" key="4">
    <source>
        <dbReference type="ARBA" id="ARBA00022519"/>
    </source>
</evidence>
<sequence>GHGVGSGILSVPYLAAHNSFRDVLWILAFCYLFNLVLHLIIAELSLNNGGAQFITCLDKELFAGRLKKFLTWTAFATLGVSVLVNVSAFLTGAAAVFRSWLGLSDKLGMLLFYVIGAGVVFIGMKLVGICEKLAVGSMILVIGILAGATFLSPMSPLPTGWHGAGNALALYSMVAFSLSAVMSTPQVVKGLAGDKNASGAP</sequence>
<dbReference type="EMBL" id="AMCI01006447">
    <property type="protein sequence ID" value="EJW94323.1"/>
    <property type="molecule type" value="Genomic_DNA"/>
</dbReference>
<keyword evidence="7 8" id="KW-0472">Membrane</keyword>